<keyword evidence="6" id="KW-1185">Reference proteome</keyword>
<evidence type="ECO:0000313" key="5">
    <source>
        <dbReference type="EMBL" id="KAF9585763.1"/>
    </source>
</evidence>
<protein>
    <recommendedName>
        <fullName evidence="2">RecQ-mediated genome instability protein 1</fullName>
    </recommendedName>
</protein>
<dbReference type="Proteomes" id="UP000780801">
    <property type="component" value="Unassembled WGS sequence"/>
</dbReference>
<feature type="compositionally biased region" description="Polar residues" evidence="3">
    <location>
        <begin position="709"/>
        <end position="723"/>
    </location>
</feature>
<comment type="caution">
    <text evidence="5">The sequence shown here is derived from an EMBL/GenBank/DDBJ whole genome shotgun (WGS) entry which is preliminary data.</text>
</comment>
<feature type="compositionally biased region" description="Polar residues" evidence="3">
    <location>
        <begin position="280"/>
        <end position="333"/>
    </location>
</feature>
<dbReference type="GO" id="GO:0016604">
    <property type="term" value="C:nuclear body"/>
    <property type="evidence" value="ECO:0007669"/>
    <property type="project" value="TreeGrafter"/>
</dbReference>
<feature type="region of interest" description="Disordered" evidence="3">
    <location>
        <begin position="950"/>
        <end position="987"/>
    </location>
</feature>
<comment type="similarity">
    <text evidence="1">Belongs to the RMI1 family.</text>
</comment>
<dbReference type="InterPro" id="IPR042470">
    <property type="entry name" value="RMI1_N_C_sf"/>
</dbReference>
<dbReference type="EMBL" id="JAABOA010000125">
    <property type="protein sequence ID" value="KAF9585763.1"/>
    <property type="molecule type" value="Genomic_DNA"/>
</dbReference>
<evidence type="ECO:0000259" key="4">
    <source>
        <dbReference type="Pfam" id="PF08585"/>
    </source>
</evidence>
<dbReference type="Gene3D" id="2.40.50.770">
    <property type="entry name" value="RecQ-mediated genome instability protein Rmi1, C-terminal domain"/>
    <property type="match status" value="1"/>
</dbReference>
<feature type="compositionally biased region" description="Polar residues" evidence="3">
    <location>
        <begin position="254"/>
        <end position="272"/>
    </location>
</feature>
<accession>A0A9P6G1X9</accession>
<dbReference type="InterPro" id="IPR013894">
    <property type="entry name" value="RMI1_OB"/>
</dbReference>
<dbReference type="PANTHER" id="PTHR14790:SF15">
    <property type="entry name" value="RECQ-MEDIATED GENOME INSTABILITY PROTEIN 1"/>
    <property type="match status" value="1"/>
</dbReference>
<feature type="compositionally biased region" description="Basic and acidic residues" evidence="3">
    <location>
        <begin position="334"/>
        <end position="348"/>
    </location>
</feature>
<evidence type="ECO:0000313" key="6">
    <source>
        <dbReference type="Proteomes" id="UP000780801"/>
    </source>
</evidence>
<feature type="compositionally biased region" description="Basic and acidic residues" evidence="3">
    <location>
        <begin position="385"/>
        <end position="400"/>
    </location>
</feature>
<dbReference type="GO" id="GO:0000712">
    <property type="term" value="P:resolution of meiotic recombination intermediates"/>
    <property type="evidence" value="ECO:0007669"/>
    <property type="project" value="TreeGrafter"/>
</dbReference>
<name>A0A9P6G1X9_9FUNG</name>
<feature type="compositionally biased region" description="Basic and acidic residues" evidence="3">
    <location>
        <begin position="486"/>
        <end position="499"/>
    </location>
</feature>
<feature type="compositionally biased region" description="Basic and acidic residues" evidence="3">
    <location>
        <begin position="425"/>
        <end position="437"/>
    </location>
</feature>
<dbReference type="PANTHER" id="PTHR14790">
    <property type="entry name" value="RECQ-MEDIATED GENOME INSTABILITY PROTEIN 1 RMI1"/>
    <property type="match status" value="1"/>
</dbReference>
<feature type="region of interest" description="Disordered" evidence="3">
    <location>
        <begin position="705"/>
        <end position="724"/>
    </location>
</feature>
<feature type="region of interest" description="Disordered" evidence="3">
    <location>
        <begin position="486"/>
        <end position="620"/>
    </location>
</feature>
<feature type="compositionally biased region" description="Basic and acidic residues" evidence="3">
    <location>
        <begin position="603"/>
        <end position="612"/>
    </location>
</feature>
<feature type="compositionally biased region" description="Polar residues" evidence="3">
    <location>
        <begin position="955"/>
        <end position="969"/>
    </location>
</feature>
<dbReference type="GO" id="GO:0000724">
    <property type="term" value="P:double-strand break repair via homologous recombination"/>
    <property type="evidence" value="ECO:0007669"/>
    <property type="project" value="TreeGrafter"/>
</dbReference>
<feature type="compositionally biased region" description="Basic and acidic residues" evidence="3">
    <location>
        <begin position="515"/>
        <end position="543"/>
    </location>
</feature>
<sequence length="1071" mass="118337">MSDVPLQDDLLVRNALVRIGVNASVKWTRQCIEYKRRSLSSSGTTFSGHSSDPTDQLAQFIYEMYLLADFRTIEPRPLLPSTLNTPHKQRLFTVSSGTAVDGGKGGAILQILEIQDIGISSLAMLESCESIGVEGEQPGGFLVGKTLPKGGTYLLDLTDGVRMIKAMVVRPIDGIAVEMKLGTKIRVKDVEVRHGILQLSPSNTALLGGEVASMNRHPRRLVIMNQMKKKLGLPLDSLPLTSVTAQPVPAPQNPRVSSIGSRTWRNSQSSVVAQDAVPLQPTSRSAPSSEPLQHHGNTPKATFTQSDNPYLGFRSNSNSAATTDKISVVSHQTTSHEDEYQRLQRESEPQWDNDVNLGMDDPMAGGYDDWNMSQLSIDSDTANPRLDDMDVDSSHKEPKFDSILSNDTTDTRVDMDAYKSSVDPSKPDNDTPLETRRPLNLKAPLSQQVPRQGRYDDSLERVIKSENVSNKLSAVKIVKREPKESIRKVKHDDDKKLYDEQLPPPPDLDFSPLDYHSENDTLPRHAIKNDTLPRHAIKNEKKPSWSKNTLQDRQYDYNKSSGSSKNPDNEDDEWLQQSTATRAASVSTGKRRKRRISTSESESESKDRDHVPNRRRSRSFSDLNRWSEARVANDINLWPGATNSNGTTKVNETDLLFKIKQEAVSDLQKDEAEMMDEDFIPEFDLTMVGSDGKYHSPNLASTPGGVAVASTTASPHQPEQENPSLAAEPWADLTRVKTEAPEPLKTLGHEGHQPLIPETFNRTEFISLLSDEDDEGLAEGDDDQSLILQPPCDSRSAAYVGYGQSVGETELPSGIDMSVVKKEVVHSQVASSAPLPVSSPSNISMTSVMDNSQGNNDNISSLLTDNQSTMPLIKQEETTIMEFDMDDEDELGMSATAPVIPEVDLEEVAERVYNGQEVIAKGRVHKLGKFSLTTLTVSMPIVLLPMQSSKEKTSVSDSGLGNHPSNIQGNGQGAMTDETPQPLPSGTRSPHSFMLDAILDQNVVESQLMYGVSEFRELVRVNDSAAKQAVLGLRKRLSEVDSIECLFRGQRNRLPVIREMRILTKRKRSTY</sequence>
<feature type="domain" description="RecQ mediated genome instability protein 1 OB-fold" evidence="4">
    <location>
        <begin position="98"/>
        <end position="217"/>
    </location>
</feature>
<evidence type="ECO:0000256" key="1">
    <source>
        <dbReference type="ARBA" id="ARBA00006395"/>
    </source>
</evidence>
<feature type="compositionally biased region" description="Polar residues" evidence="3">
    <location>
        <begin position="545"/>
        <end position="566"/>
    </location>
</feature>
<feature type="compositionally biased region" description="Polar residues" evidence="3">
    <location>
        <begin position="842"/>
        <end position="870"/>
    </location>
</feature>
<evidence type="ECO:0000256" key="2">
    <source>
        <dbReference type="ARBA" id="ARBA00018987"/>
    </source>
</evidence>
<dbReference type="AlphaFoldDB" id="A0A9P6G1X9"/>
<reference evidence="5" key="1">
    <citation type="journal article" date="2020" name="Fungal Divers.">
        <title>Resolving the Mortierellaceae phylogeny through synthesis of multi-gene phylogenetics and phylogenomics.</title>
        <authorList>
            <person name="Vandepol N."/>
            <person name="Liber J."/>
            <person name="Desiro A."/>
            <person name="Na H."/>
            <person name="Kennedy M."/>
            <person name="Barry K."/>
            <person name="Grigoriev I.V."/>
            <person name="Miller A.N."/>
            <person name="O'Donnell K."/>
            <person name="Stajich J.E."/>
            <person name="Bonito G."/>
        </authorList>
    </citation>
    <scope>NUCLEOTIDE SEQUENCE</scope>
    <source>
        <strain evidence="5">KOD1015</strain>
    </source>
</reference>
<dbReference type="Pfam" id="PF08585">
    <property type="entry name" value="RMI1_N_C"/>
    <property type="match status" value="1"/>
</dbReference>
<feature type="compositionally biased region" description="Polar residues" evidence="3">
    <location>
        <begin position="575"/>
        <end position="588"/>
    </location>
</feature>
<feature type="region of interest" description="Disordered" evidence="3">
    <location>
        <begin position="832"/>
        <end position="870"/>
    </location>
</feature>
<gene>
    <name evidence="5" type="ORF">BGW38_000848</name>
</gene>
<feature type="region of interest" description="Disordered" evidence="3">
    <location>
        <begin position="243"/>
        <end position="457"/>
    </location>
</feature>
<feature type="compositionally biased region" description="Low complexity" evidence="3">
    <location>
        <begin position="832"/>
        <end position="841"/>
    </location>
</feature>
<dbReference type="GO" id="GO:0031422">
    <property type="term" value="C:RecQ family helicase-topoisomerase III complex"/>
    <property type="evidence" value="ECO:0007669"/>
    <property type="project" value="TreeGrafter"/>
</dbReference>
<evidence type="ECO:0000256" key="3">
    <source>
        <dbReference type="SAM" id="MobiDB-lite"/>
    </source>
</evidence>
<proteinExistence type="inferred from homology"/>
<organism evidence="5 6">
    <name type="scientific">Lunasporangiospora selenospora</name>
    <dbReference type="NCBI Taxonomy" id="979761"/>
    <lineage>
        <taxon>Eukaryota</taxon>
        <taxon>Fungi</taxon>
        <taxon>Fungi incertae sedis</taxon>
        <taxon>Mucoromycota</taxon>
        <taxon>Mortierellomycotina</taxon>
        <taxon>Mortierellomycetes</taxon>
        <taxon>Mortierellales</taxon>
        <taxon>Mortierellaceae</taxon>
        <taxon>Lunasporangiospora</taxon>
    </lineage>
</organism>
<feature type="compositionally biased region" description="Polar residues" evidence="3">
    <location>
        <begin position="371"/>
        <end position="382"/>
    </location>
</feature>
<dbReference type="OrthoDB" id="341511at2759"/>